<sequence length="298" mass="33465">MDIKLLRSFATVALLEHVGQAAERLHISQSPLSRQIQQLESELGVTLFHREKKRLRLTEAGRKFLDEVTPFLHHHQRLKDYGRSLTQADVGRLDIGYVEAAIHSRLLPEALARLNTPGGIDIHLHAMRSKQQQELLQERALDVALLHTPPEMSERFLQKKVLTEPILLAMTTEQAIAAPTPEDLQGRRWIADHQHLNPAARSRLLHACELAGFQPNIVLEVNGPQAALACVEAGLGFTFIQQSLAAQVPETVSLVMLPWLPLDITLYAVWRKEDTRPLISEFLNALDMSHSVNCTQGE</sequence>
<dbReference type="PANTHER" id="PTHR30346">
    <property type="entry name" value="TRANSCRIPTIONAL DUAL REGULATOR HCAR-RELATED"/>
    <property type="match status" value="1"/>
</dbReference>
<dbReference type="EMBL" id="VWXD01000001">
    <property type="protein sequence ID" value="NIE98707.1"/>
    <property type="molecule type" value="Genomic_DNA"/>
</dbReference>
<dbReference type="PROSITE" id="PS50931">
    <property type="entry name" value="HTH_LYSR"/>
    <property type="match status" value="1"/>
</dbReference>
<evidence type="ECO:0000313" key="6">
    <source>
        <dbReference type="EMBL" id="NIE98707.1"/>
    </source>
</evidence>
<evidence type="ECO:0000256" key="4">
    <source>
        <dbReference type="ARBA" id="ARBA00023163"/>
    </source>
</evidence>
<dbReference type="SUPFAM" id="SSF53850">
    <property type="entry name" value="Periplasmic binding protein-like II"/>
    <property type="match status" value="1"/>
</dbReference>
<evidence type="ECO:0000256" key="1">
    <source>
        <dbReference type="ARBA" id="ARBA00009437"/>
    </source>
</evidence>
<dbReference type="Pfam" id="PF03466">
    <property type="entry name" value="LysR_substrate"/>
    <property type="match status" value="1"/>
</dbReference>
<dbReference type="SUPFAM" id="SSF46785">
    <property type="entry name" value="Winged helix' DNA-binding domain"/>
    <property type="match status" value="1"/>
</dbReference>
<comment type="similarity">
    <text evidence="1">Belongs to the LysR transcriptional regulatory family.</text>
</comment>
<dbReference type="PANTHER" id="PTHR30346:SF0">
    <property type="entry name" value="HCA OPERON TRANSCRIPTIONAL ACTIVATOR HCAR"/>
    <property type="match status" value="1"/>
</dbReference>
<dbReference type="InterPro" id="IPR000847">
    <property type="entry name" value="LysR_HTH_N"/>
</dbReference>
<accession>A0ABX0QNR1</accession>
<dbReference type="Proteomes" id="UP000780690">
    <property type="component" value="Unassembled WGS sequence"/>
</dbReference>
<keyword evidence="7" id="KW-1185">Reference proteome</keyword>
<keyword evidence="4" id="KW-0804">Transcription</keyword>
<gene>
    <name evidence="6" type="ORF">F3J38_01265</name>
</gene>
<keyword evidence="3" id="KW-0238">DNA-binding</keyword>
<dbReference type="InterPro" id="IPR036388">
    <property type="entry name" value="WH-like_DNA-bd_sf"/>
</dbReference>
<dbReference type="InterPro" id="IPR005119">
    <property type="entry name" value="LysR_subst-bd"/>
</dbReference>
<dbReference type="PRINTS" id="PR00039">
    <property type="entry name" value="HTHLYSR"/>
</dbReference>
<dbReference type="Gene3D" id="3.40.190.10">
    <property type="entry name" value="Periplasmic binding protein-like II"/>
    <property type="match status" value="2"/>
</dbReference>
<proteinExistence type="inferred from homology"/>
<evidence type="ECO:0000256" key="3">
    <source>
        <dbReference type="ARBA" id="ARBA00023125"/>
    </source>
</evidence>
<dbReference type="RefSeq" id="WP_167134374.1">
    <property type="nucleotide sequence ID" value="NZ_VWXD01000001.1"/>
</dbReference>
<dbReference type="CDD" id="cd08414">
    <property type="entry name" value="PBP2_LTTR_aromatics_like"/>
    <property type="match status" value="1"/>
</dbReference>
<dbReference type="InterPro" id="IPR036390">
    <property type="entry name" value="WH_DNA-bd_sf"/>
</dbReference>
<reference evidence="6 7" key="1">
    <citation type="journal article" date="2019" name="bioRxiv">
        <title>Bacteria contribute to plant secondary compound degradation in a generalist herbivore system.</title>
        <authorList>
            <person name="Francoeur C.B."/>
            <person name="Khadempour L."/>
            <person name="Moreira-Soto R.D."/>
            <person name="Gotting K."/>
            <person name="Book A.J."/>
            <person name="Pinto-Tomas A.A."/>
            <person name="Keefover-Ring K."/>
            <person name="Currie C.R."/>
        </authorList>
    </citation>
    <scope>NUCLEOTIDE SEQUENCE [LARGE SCALE GENOMIC DNA]</scope>
    <source>
        <strain evidence="6 7">Acro-805</strain>
    </source>
</reference>
<keyword evidence="2" id="KW-0805">Transcription regulation</keyword>
<comment type="caution">
    <text evidence="6">The sequence shown here is derived from an EMBL/GenBank/DDBJ whole genome shotgun (WGS) entry which is preliminary data.</text>
</comment>
<dbReference type="Gene3D" id="1.10.10.10">
    <property type="entry name" value="Winged helix-like DNA-binding domain superfamily/Winged helix DNA-binding domain"/>
    <property type="match status" value="1"/>
</dbReference>
<evidence type="ECO:0000259" key="5">
    <source>
        <dbReference type="PROSITE" id="PS50931"/>
    </source>
</evidence>
<evidence type="ECO:0000256" key="2">
    <source>
        <dbReference type="ARBA" id="ARBA00023015"/>
    </source>
</evidence>
<organism evidence="6 7">
    <name type="scientific">Candidatus Pantoea formicae</name>
    <dbReference type="NCBI Taxonomy" id="2608355"/>
    <lineage>
        <taxon>Bacteria</taxon>
        <taxon>Pseudomonadati</taxon>
        <taxon>Pseudomonadota</taxon>
        <taxon>Gammaproteobacteria</taxon>
        <taxon>Enterobacterales</taxon>
        <taxon>Erwiniaceae</taxon>
        <taxon>Pantoea</taxon>
    </lineage>
</organism>
<feature type="domain" description="HTH lysR-type" evidence="5">
    <location>
        <begin position="1"/>
        <end position="58"/>
    </location>
</feature>
<dbReference type="Pfam" id="PF00126">
    <property type="entry name" value="HTH_1"/>
    <property type="match status" value="1"/>
</dbReference>
<protein>
    <submittedName>
        <fullName evidence="6">LysR family transcriptional regulator</fullName>
    </submittedName>
</protein>
<name>A0ABX0QNR1_9GAMM</name>
<evidence type="ECO:0000313" key="7">
    <source>
        <dbReference type="Proteomes" id="UP000780690"/>
    </source>
</evidence>